<dbReference type="InterPro" id="IPR000595">
    <property type="entry name" value="cNMP-bd_dom"/>
</dbReference>
<dbReference type="Gene3D" id="1.10.10.10">
    <property type="entry name" value="Winged helix-like DNA-binding domain superfamily/Winged helix DNA-binding domain"/>
    <property type="match status" value="1"/>
</dbReference>
<gene>
    <name evidence="6" type="primary">fnrN</name>
    <name evidence="6" type="ORF">BQ8794_220222</name>
</gene>
<sequence>MRTLFATLAFGAGVSDIHDSAMDTNRKDIHNSDIPVLCRSCEARHKGMCGVLDSAELVALSRHTRLARHSAGKELAAEGMPVESYANVMRGVVKLTKVLEDGRQQIVGLQFAPDFLGRLFAPDSAVTAEAASDVDLCRLSKSGLERLIAENPKLERRLMEQTLRELDEAREWMVTLGRKTAAEKVASFLYLIATHLDPSADSEQKGRKFILPLTRGDVADFLGLTIETVSRQLSRLRAEKVIAISAVTQVDVPDLERLRKRCG</sequence>
<reference evidence="7" key="1">
    <citation type="submission" date="2017-01" db="EMBL/GenBank/DDBJ databases">
        <authorList>
            <person name="Brunel B."/>
        </authorList>
    </citation>
    <scope>NUCLEOTIDE SEQUENCE [LARGE SCALE GENOMIC DNA]</scope>
</reference>
<dbReference type="Pfam" id="PF00027">
    <property type="entry name" value="cNMP_binding"/>
    <property type="match status" value="1"/>
</dbReference>
<dbReference type="InterPro" id="IPR018490">
    <property type="entry name" value="cNMP-bd_dom_sf"/>
</dbReference>
<dbReference type="InterPro" id="IPR012318">
    <property type="entry name" value="HTH_CRP"/>
</dbReference>
<dbReference type="InterPro" id="IPR036390">
    <property type="entry name" value="WH_DNA-bd_sf"/>
</dbReference>
<dbReference type="CDD" id="cd00038">
    <property type="entry name" value="CAP_ED"/>
    <property type="match status" value="1"/>
</dbReference>
<dbReference type="PANTHER" id="PTHR24567:SF75">
    <property type="entry name" value="FUMARATE AND NITRATE REDUCTION REGULATORY PROTEIN"/>
    <property type="match status" value="1"/>
</dbReference>
<evidence type="ECO:0000256" key="1">
    <source>
        <dbReference type="ARBA" id="ARBA00023015"/>
    </source>
</evidence>
<evidence type="ECO:0000313" key="6">
    <source>
        <dbReference type="EMBL" id="SIT55658.1"/>
    </source>
</evidence>
<keyword evidence="7" id="KW-1185">Reference proteome</keyword>
<dbReference type="SUPFAM" id="SSF46785">
    <property type="entry name" value="Winged helix' DNA-binding domain"/>
    <property type="match status" value="1"/>
</dbReference>
<dbReference type="GO" id="GO:0003677">
    <property type="term" value="F:DNA binding"/>
    <property type="evidence" value="ECO:0007669"/>
    <property type="project" value="UniProtKB-KW"/>
</dbReference>
<dbReference type="InterPro" id="IPR014710">
    <property type="entry name" value="RmlC-like_jellyroll"/>
</dbReference>
<dbReference type="Gene3D" id="2.60.120.10">
    <property type="entry name" value="Jelly Rolls"/>
    <property type="match status" value="1"/>
</dbReference>
<evidence type="ECO:0000313" key="7">
    <source>
        <dbReference type="Proteomes" id="UP000188388"/>
    </source>
</evidence>
<dbReference type="SUPFAM" id="SSF51206">
    <property type="entry name" value="cAMP-binding domain-like"/>
    <property type="match status" value="1"/>
</dbReference>
<proteinExistence type="predicted"/>
<evidence type="ECO:0000259" key="5">
    <source>
        <dbReference type="PROSITE" id="PS51063"/>
    </source>
</evidence>
<accession>A0A1R3V6Z2</accession>
<name>A0A1R3V6Z2_9HYPH</name>
<dbReference type="GO" id="GO:0005829">
    <property type="term" value="C:cytosol"/>
    <property type="evidence" value="ECO:0007669"/>
    <property type="project" value="TreeGrafter"/>
</dbReference>
<evidence type="ECO:0000259" key="4">
    <source>
        <dbReference type="PROSITE" id="PS50042"/>
    </source>
</evidence>
<dbReference type="PANTHER" id="PTHR24567">
    <property type="entry name" value="CRP FAMILY TRANSCRIPTIONAL REGULATORY PROTEIN"/>
    <property type="match status" value="1"/>
</dbReference>
<dbReference type="Pfam" id="PF13545">
    <property type="entry name" value="HTH_Crp_2"/>
    <property type="match status" value="1"/>
</dbReference>
<dbReference type="InterPro" id="IPR050397">
    <property type="entry name" value="Env_Response_Regulators"/>
</dbReference>
<feature type="domain" description="HTH crp-type" evidence="5">
    <location>
        <begin position="179"/>
        <end position="256"/>
    </location>
</feature>
<feature type="domain" description="Cyclic nucleotide-binding" evidence="4">
    <location>
        <begin position="48"/>
        <end position="165"/>
    </location>
</feature>
<dbReference type="PRINTS" id="PR00034">
    <property type="entry name" value="HTHCRP"/>
</dbReference>
<dbReference type="PROSITE" id="PS50042">
    <property type="entry name" value="CNMP_BINDING_3"/>
    <property type="match status" value="1"/>
</dbReference>
<evidence type="ECO:0000256" key="3">
    <source>
        <dbReference type="ARBA" id="ARBA00023163"/>
    </source>
</evidence>
<dbReference type="SMART" id="SM00100">
    <property type="entry name" value="cNMP"/>
    <property type="match status" value="1"/>
</dbReference>
<dbReference type="STRING" id="1631249.BQ8794_220222"/>
<dbReference type="AlphaFoldDB" id="A0A1R3V6Z2"/>
<dbReference type="Proteomes" id="UP000188388">
    <property type="component" value="Unassembled WGS sequence"/>
</dbReference>
<dbReference type="PROSITE" id="PS51063">
    <property type="entry name" value="HTH_CRP_2"/>
    <property type="match status" value="1"/>
</dbReference>
<dbReference type="GO" id="GO:0003700">
    <property type="term" value="F:DNA-binding transcription factor activity"/>
    <property type="evidence" value="ECO:0007669"/>
    <property type="project" value="TreeGrafter"/>
</dbReference>
<keyword evidence="2" id="KW-0238">DNA-binding</keyword>
<dbReference type="CDD" id="cd00092">
    <property type="entry name" value="HTH_CRP"/>
    <property type="match status" value="1"/>
</dbReference>
<organism evidence="6 7">
    <name type="scientific">Mesorhizobium prunaredense</name>
    <dbReference type="NCBI Taxonomy" id="1631249"/>
    <lineage>
        <taxon>Bacteria</taxon>
        <taxon>Pseudomonadati</taxon>
        <taxon>Pseudomonadota</taxon>
        <taxon>Alphaproteobacteria</taxon>
        <taxon>Hyphomicrobiales</taxon>
        <taxon>Phyllobacteriaceae</taxon>
        <taxon>Mesorhizobium</taxon>
    </lineage>
</organism>
<dbReference type="SMART" id="SM00419">
    <property type="entry name" value="HTH_CRP"/>
    <property type="match status" value="1"/>
</dbReference>
<dbReference type="InterPro" id="IPR036388">
    <property type="entry name" value="WH-like_DNA-bd_sf"/>
</dbReference>
<dbReference type="EMBL" id="FTPD01000015">
    <property type="protein sequence ID" value="SIT55658.1"/>
    <property type="molecule type" value="Genomic_DNA"/>
</dbReference>
<keyword evidence="3" id="KW-0804">Transcription</keyword>
<keyword evidence="1" id="KW-0805">Transcription regulation</keyword>
<protein>
    <submittedName>
        <fullName evidence="6">Putative transcriptional activator</fullName>
    </submittedName>
</protein>
<evidence type="ECO:0000256" key="2">
    <source>
        <dbReference type="ARBA" id="ARBA00023125"/>
    </source>
</evidence>